<comment type="caution">
    <text evidence="2">The sequence shown here is derived from an EMBL/GenBank/DDBJ whole genome shotgun (WGS) entry which is preliminary data.</text>
</comment>
<dbReference type="Proteomes" id="UP001206067">
    <property type="component" value="Unassembled WGS sequence"/>
</dbReference>
<sequence>MAATLAGCQFLPTNEPEDPAKDKPAALVGGTTAASGIDWGDDVGEWANDGECDDKRFSGDGMTSTPLLDEDIGHDATDCRTAYEAGKLTYSISTGDKSQAAATRPQSASGGIDWGDDRGDWANDGECDDSRFTGAGMTSTPLLDEDIRHDATDCREQFERGRLQLK</sequence>
<evidence type="ECO:0000256" key="1">
    <source>
        <dbReference type="SAM" id="MobiDB-lite"/>
    </source>
</evidence>
<organism evidence="2 3">
    <name type="scientific">Parerythrobacter lacustris</name>
    <dbReference type="NCBI Taxonomy" id="2969984"/>
    <lineage>
        <taxon>Bacteria</taxon>
        <taxon>Pseudomonadati</taxon>
        <taxon>Pseudomonadota</taxon>
        <taxon>Alphaproteobacteria</taxon>
        <taxon>Sphingomonadales</taxon>
        <taxon>Erythrobacteraceae</taxon>
        <taxon>Parerythrobacter</taxon>
    </lineage>
</organism>
<dbReference type="EMBL" id="JANKHH010000002">
    <property type="protein sequence ID" value="MCR2832936.1"/>
    <property type="molecule type" value="Genomic_DNA"/>
</dbReference>
<proteinExistence type="predicted"/>
<accession>A0ABT1XPT7</accession>
<dbReference type="RefSeq" id="WP_257594705.1">
    <property type="nucleotide sequence ID" value="NZ_JANKHH010000002.1"/>
</dbReference>
<feature type="compositionally biased region" description="Acidic residues" evidence="1">
    <location>
        <begin position="39"/>
        <end position="52"/>
    </location>
</feature>
<reference evidence="2 3" key="1">
    <citation type="submission" date="2022-08" db="EMBL/GenBank/DDBJ databases">
        <title>Polyphasic taxonomy analysis of Qipengyuania sp.RS5-5.</title>
        <authorList>
            <person name="Xamxidin M."/>
            <person name="Wu M."/>
        </authorList>
    </citation>
    <scope>NUCLEOTIDE SEQUENCE [LARGE SCALE GENOMIC DNA]</scope>
    <source>
        <strain evidence="2 3">RS5-5</strain>
    </source>
</reference>
<protein>
    <submittedName>
        <fullName evidence="2">Uncharacterized protein</fullName>
    </submittedName>
</protein>
<keyword evidence="3" id="KW-1185">Reference proteome</keyword>
<evidence type="ECO:0000313" key="2">
    <source>
        <dbReference type="EMBL" id="MCR2832936.1"/>
    </source>
</evidence>
<evidence type="ECO:0000313" key="3">
    <source>
        <dbReference type="Proteomes" id="UP001206067"/>
    </source>
</evidence>
<gene>
    <name evidence="2" type="ORF">NSO95_03180</name>
</gene>
<feature type="compositionally biased region" description="Polar residues" evidence="1">
    <location>
        <begin position="94"/>
        <end position="109"/>
    </location>
</feature>
<feature type="region of interest" description="Disordered" evidence="1">
    <location>
        <begin position="1"/>
        <end position="69"/>
    </location>
</feature>
<feature type="region of interest" description="Disordered" evidence="1">
    <location>
        <begin position="94"/>
        <end position="144"/>
    </location>
</feature>
<name>A0ABT1XPT7_9SPHN</name>